<evidence type="ECO:0000256" key="9">
    <source>
        <dbReference type="ARBA" id="ARBA00047423"/>
    </source>
</evidence>
<proteinExistence type="inferred from homology"/>
<gene>
    <name evidence="13" type="ORF">CINCED_3A009193</name>
</gene>
<name>A0A5E4MSA8_9HEMI</name>
<evidence type="ECO:0000259" key="11">
    <source>
        <dbReference type="Pfam" id="PF01408"/>
    </source>
</evidence>
<keyword evidence="2" id="KW-0560">Oxidoreductase</keyword>
<evidence type="ECO:0000313" key="13">
    <source>
        <dbReference type="EMBL" id="VVC33299.1"/>
    </source>
</evidence>
<dbReference type="AlphaFoldDB" id="A0A5E4MSA8"/>
<dbReference type="OrthoDB" id="2129491at2759"/>
<dbReference type="InterPro" id="IPR036291">
    <property type="entry name" value="NAD(P)-bd_dom_sf"/>
</dbReference>
<dbReference type="GO" id="GO:0047115">
    <property type="term" value="F:trans-1,2-dihydrobenzene-1,2-diol dehydrogenase activity"/>
    <property type="evidence" value="ECO:0007669"/>
    <property type="project" value="UniProtKB-EC"/>
</dbReference>
<evidence type="ECO:0000259" key="12">
    <source>
        <dbReference type="Pfam" id="PF22725"/>
    </source>
</evidence>
<evidence type="ECO:0000256" key="2">
    <source>
        <dbReference type="ARBA" id="ARBA00023002"/>
    </source>
</evidence>
<evidence type="ECO:0000256" key="4">
    <source>
        <dbReference type="ARBA" id="ARBA00038984"/>
    </source>
</evidence>
<reference evidence="13 14" key="1">
    <citation type="submission" date="2019-08" db="EMBL/GenBank/DDBJ databases">
        <authorList>
            <person name="Alioto T."/>
            <person name="Alioto T."/>
            <person name="Gomez Garrido J."/>
        </authorList>
    </citation>
    <scope>NUCLEOTIDE SEQUENCE [LARGE SCALE GENOMIC DNA]</scope>
</reference>
<comment type="catalytic activity">
    <reaction evidence="9">
        <text>(1R,2R)-1,2-dihydrobenzene-1,2-diol + NADP(+) = catechol + NADPH + H(+)</text>
        <dbReference type="Rhea" id="RHEA:16729"/>
        <dbReference type="ChEBI" id="CHEBI:10702"/>
        <dbReference type="ChEBI" id="CHEBI:15378"/>
        <dbReference type="ChEBI" id="CHEBI:18135"/>
        <dbReference type="ChEBI" id="CHEBI:57783"/>
        <dbReference type="ChEBI" id="CHEBI:58349"/>
        <dbReference type="EC" id="1.3.1.20"/>
    </reaction>
</comment>
<organism evidence="13 14">
    <name type="scientific">Cinara cedri</name>
    <dbReference type="NCBI Taxonomy" id="506608"/>
    <lineage>
        <taxon>Eukaryota</taxon>
        <taxon>Metazoa</taxon>
        <taxon>Ecdysozoa</taxon>
        <taxon>Arthropoda</taxon>
        <taxon>Hexapoda</taxon>
        <taxon>Insecta</taxon>
        <taxon>Pterygota</taxon>
        <taxon>Neoptera</taxon>
        <taxon>Paraneoptera</taxon>
        <taxon>Hemiptera</taxon>
        <taxon>Sternorrhyncha</taxon>
        <taxon>Aphidomorpha</taxon>
        <taxon>Aphidoidea</taxon>
        <taxon>Aphididae</taxon>
        <taxon>Lachninae</taxon>
        <taxon>Cinara</taxon>
    </lineage>
</organism>
<protein>
    <recommendedName>
        <fullName evidence="5">Trans-1,2-dihydrobenzene-1,2-diol dehydrogenase</fullName>
        <ecNumber evidence="4">1.1.1.179</ecNumber>
        <ecNumber evidence="3">1.3.1.20</ecNumber>
    </recommendedName>
    <alternativeName>
        <fullName evidence="8">D-xylose 1-dehydrogenase</fullName>
    </alternativeName>
    <alternativeName>
        <fullName evidence="7">D-xylose-NADP dehydrogenase</fullName>
    </alternativeName>
    <alternativeName>
        <fullName evidence="6">Dimeric dihydrodiol dehydrogenase</fullName>
    </alternativeName>
</protein>
<dbReference type="Gene3D" id="3.30.360.10">
    <property type="entry name" value="Dihydrodipicolinate Reductase, domain 2"/>
    <property type="match status" value="1"/>
</dbReference>
<dbReference type="GO" id="GO:0000166">
    <property type="term" value="F:nucleotide binding"/>
    <property type="evidence" value="ECO:0007669"/>
    <property type="project" value="InterPro"/>
</dbReference>
<dbReference type="PANTHER" id="PTHR22604">
    <property type="entry name" value="OXIDOREDUCTASES"/>
    <property type="match status" value="1"/>
</dbReference>
<dbReference type="InterPro" id="IPR050984">
    <property type="entry name" value="Gfo/Idh/MocA_domain"/>
</dbReference>
<comment type="catalytic activity">
    <reaction evidence="10">
        <text>D-xylose + NADP(+) = D-xylono-1,5-lactone + NADPH + H(+)</text>
        <dbReference type="Rhea" id="RHEA:22000"/>
        <dbReference type="ChEBI" id="CHEBI:15378"/>
        <dbReference type="ChEBI" id="CHEBI:15867"/>
        <dbReference type="ChEBI" id="CHEBI:53455"/>
        <dbReference type="ChEBI" id="CHEBI:57783"/>
        <dbReference type="ChEBI" id="CHEBI:58349"/>
        <dbReference type="EC" id="1.1.1.179"/>
    </reaction>
</comment>
<dbReference type="SUPFAM" id="SSF51735">
    <property type="entry name" value="NAD(P)-binding Rossmann-fold domains"/>
    <property type="match status" value="1"/>
</dbReference>
<dbReference type="InterPro" id="IPR000683">
    <property type="entry name" value="Gfo/Idh/MocA-like_OxRdtase_N"/>
</dbReference>
<dbReference type="SUPFAM" id="SSF55347">
    <property type="entry name" value="Glyceraldehyde-3-phosphate dehydrogenase-like, C-terminal domain"/>
    <property type="match status" value="1"/>
</dbReference>
<dbReference type="Pfam" id="PF22725">
    <property type="entry name" value="GFO_IDH_MocA_C3"/>
    <property type="match status" value="1"/>
</dbReference>
<dbReference type="EMBL" id="CABPRJ010000966">
    <property type="protein sequence ID" value="VVC33299.1"/>
    <property type="molecule type" value="Genomic_DNA"/>
</dbReference>
<evidence type="ECO:0000256" key="5">
    <source>
        <dbReference type="ARBA" id="ARBA00040603"/>
    </source>
</evidence>
<evidence type="ECO:0000256" key="1">
    <source>
        <dbReference type="ARBA" id="ARBA00010928"/>
    </source>
</evidence>
<evidence type="ECO:0000313" key="14">
    <source>
        <dbReference type="Proteomes" id="UP000325440"/>
    </source>
</evidence>
<keyword evidence="14" id="KW-1185">Reference proteome</keyword>
<dbReference type="EC" id="1.3.1.20" evidence="3"/>
<dbReference type="EC" id="1.1.1.179" evidence="4"/>
<dbReference type="Proteomes" id="UP000325440">
    <property type="component" value="Unassembled WGS sequence"/>
</dbReference>
<feature type="domain" description="Gfo/Idh/MocA-like oxidoreductase N-terminal" evidence="11">
    <location>
        <begin position="6"/>
        <end position="121"/>
    </location>
</feature>
<evidence type="ECO:0000256" key="3">
    <source>
        <dbReference type="ARBA" id="ARBA00038853"/>
    </source>
</evidence>
<feature type="domain" description="GFO/IDH/MocA-like oxidoreductase" evidence="12">
    <location>
        <begin position="132"/>
        <end position="247"/>
    </location>
</feature>
<evidence type="ECO:0000256" key="6">
    <source>
        <dbReference type="ARBA" id="ARBA00042926"/>
    </source>
</evidence>
<evidence type="ECO:0000256" key="8">
    <source>
        <dbReference type="ARBA" id="ARBA00043025"/>
    </source>
</evidence>
<evidence type="ECO:0000256" key="10">
    <source>
        <dbReference type="ARBA" id="ARBA00049233"/>
    </source>
</evidence>
<dbReference type="GO" id="GO:0047837">
    <property type="term" value="F:D-xylose 1-dehydrogenase (NADP+) activity"/>
    <property type="evidence" value="ECO:0007669"/>
    <property type="project" value="UniProtKB-EC"/>
</dbReference>
<evidence type="ECO:0000256" key="7">
    <source>
        <dbReference type="ARBA" id="ARBA00042988"/>
    </source>
</evidence>
<dbReference type="Pfam" id="PF01408">
    <property type="entry name" value="GFO_IDH_MocA"/>
    <property type="match status" value="1"/>
</dbReference>
<dbReference type="PANTHER" id="PTHR22604:SF105">
    <property type="entry name" value="TRANS-1,2-DIHYDROBENZENE-1,2-DIOL DEHYDROGENASE"/>
    <property type="match status" value="1"/>
</dbReference>
<accession>A0A5E4MSA8</accession>
<sequence length="337" mass="37523">MATKWGILSASKISYDFVLALETLSAGDHKVVAIAAKDKSRAKDFADDHGIPTYYGTYEELGNDPNVDIVYIGALNHQHYSLTKLMLESGKPVLCEKPFCINAKQLDELIKMSKEKKLFLMEALWSYFTPAFQKVLEEIQNGTIGEVLNVQANFGIPISNVERIWKKEVGGGSLLDLGIYTVHLVNAIFGPGKPESIVSKGILNSHGTDENMSAILKYPKGKIAVISTHTKVKMDCSAYVYGTNGTIKLHEPLNASKKVTVNNNDYEFIQPVTRKPTLFPSSVQLRYEIEHVRQCLKKGLIESPTVTLNNSYIVLEILDELRKQIGVKFEEDVNTTP</sequence>
<dbReference type="InterPro" id="IPR055170">
    <property type="entry name" value="GFO_IDH_MocA-like_dom"/>
</dbReference>
<dbReference type="Gene3D" id="3.40.50.720">
    <property type="entry name" value="NAD(P)-binding Rossmann-like Domain"/>
    <property type="match status" value="1"/>
</dbReference>
<comment type="similarity">
    <text evidence="1">Belongs to the Gfo/Idh/MocA family.</text>
</comment>